<dbReference type="InterPro" id="IPR044139">
    <property type="entry name" value="CysN_NoDQ_III"/>
</dbReference>
<dbReference type="OrthoDB" id="9804504at2"/>
<dbReference type="Proteomes" id="UP000293562">
    <property type="component" value="Unassembled WGS sequence"/>
</dbReference>
<dbReference type="GO" id="GO:0004781">
    <property type="term" value="F:sulfate adenylyltransferase (ATP) activity"/>
    <property type="evidence" value="ECO:0007669"/>
    <property type="project" value="UniProtKB-EC"/>
</dbReference>
<dbReference type="PRINTS" id="PR00315">
    <property type="entry name" value="ELONGATNFCT"/>
</dbReference>
<organism evidence="8 9">
    <name type="scientific">Ancylomarina subtilis</name>
    <dbReference type="NCBI Taxonomy" id="1639035"/>
    <lineage>
        <taxon>Bacteria</taxon>
        <taxon>Pseudomonadati</taxon>
        <taxon>Bacteroidota</taxon>
        <taxon>Bacteroidia</taxon>
        <taxon>Marinilabiliales</taxon>
        <taxon>Marinifilaceae</taxon>
        <taxon>Ancylomarina</taxon>
    </lineage>
</organism>
<evidence type="ECO:0000256" key="6">
    <source>
        <dbReference type="ARBA" id="ARBA00023134"/>
    </source>
</evidence>
<dbReference type="PROSITE" id="PS51722">
    <property type="entry name" value="G_TR_2"/>
    <property type="match status" value="1"/>
</dbReference>
<comment type="caution">
    <text evidence="8">The sequence shown here is derived from an EMBL/GenBank/DDBJ whole genome shotgun (WGS) entry which is preliminary data.</text>
</comment>
<dbReference type="AlphaFoldDB" id="A0A4Q7VCU8"/>
<dbReference type="InterPro" id="IPR009000">
    <property type="entry name" value="Transl_B-barrel_sf"/>
</dbReference>
<dbReference type="GO" id="GO:0003924">
    <property type="term" value="F:GTPase activity"/>
    <property type="evidence" value="ECO:0007669"/>
    <property type="project" value="InterPro"/>
</dbReference>
<dbReference type="CDD" id="cd03695">
    <property type="entry name" value="CysN_NodQ_II"/>
    <property type="match status" value="1"/>
</dbReference>
<keyword evidence="9" id="KW-1185">Reference proteome</keyword>
<evidence type="ECO:0000313" key="8">
    <source>
        <dbReference type="EMBL" id="RZT93500.1"/>
    </source>
</evidence>
<feature type="domain" description="Tr-type G" evidence="7">
    <location>
        <begin position="11"/>
        <end position="226"/>
    </location>
</feature>
<evidence type="ECO:0000256" key="5">
    <source>
        <dbReference type="ARBA" id="ARBA00022840"/>
    </source>
</evidence>
<dbReference type="NCBIfam" id="TIGR02034">
    <property type="entry name" value="CysN"/>
    <property type="match status" value="1"/>
</dbReference>
<dbReference type="CDD" id="cd04095">
    <property type="entry name" value="CysN_NoDQ_III"/>
    <property type="match status" value="1"/>
</dbReference>
<gene>
    <name evidence="8" type="ORF">EV201_2670</name>
</gene>
<dbReference type="RefSeq" id="WP_130308049.1">
    <property type="nucleotide sequence ID" value="NZ_SHKN01000002.1"/>
</dbReference>
<dbReference type="Pfam" id="PF00009">
    <property type="entry name" value="GTP_EFTU"/>
    <property type="match status" value="1"/>
</dbReference>
<dbReference type="SUPFAM" id="SSF52540">
    <property type="entry name" value="P-loop containing nucleoside triphosphate hydrolases"/>
    <property type="match status" value="1"/>
</dbReference>
<dbReference type="Pfam" id="PF22594">
    <property type="entry name" value="GTP-eEF1A_C"/>
    <property type="match status" value="1"/>
</dbReference>
<dbReference type="NCBIfam" id="NF003478">
    <property type="entry name" value="PRK05124.1"/>
    <property type="match status" value="1"/>
</dbReference>
<dbReference type="NCBIfam" id="TIGR00231">
    <property type="entry name" value="small_GTP"/>
    <property type="match status" value="1"/>
</dbReference>
<sequence length="423" mass="47657">MSDKTSGYLDMELLRFTTAGSVDDGKSTLIGRLLYDSKAIFEDQMEAIEISSQKRGDTEVDLALLTDGLRAEREQGITIDVAYRYFATPKRKFIIADTPGHIQYTRNMVTGASTANCALILVDARNGVIEQTLRHSYIANLLQIPHLIVCINKMDLMNYSEETYENIKNEYQKVADKLNIKDVRFIPISAKFGDNVVDASENMDWYKGETLLNLLETIEIVDDRNHEDARFPVQYVIRPQSDEYHDYRGFAGRVASGVFKPGDKVKVLPSGKESTIKAIDTMTGELDMAFTPQSVTLRLNDEIDTSRGDMIVSADNVPVMEQEFDAMVCWMNERPMMAGGKYTIKHTSNETRCMVRSVNFKVDINTLEEMTDDKAIGLNDIACLKLKTAKPLFFDSYKKNRNTGSFILIDEGTNETVAAGMIR</sequence>
<keyword evidence="6" id="KW-0342">GTP-binding</keyword>
<dbReference type="InterPro" id="IPR027417">
    <property type="entry name" value="P-loop_NTPase"/>
</dbReference>
<dbReference type="SUPFAM" id="SSF50447">
    <property type="entry name" value="Translation proteins"/>
    <property type="match status" value="1"/>
</dbReference>
<accession>A0A4Q7VCU8</accession>
<keyword evidence="4" id="KW-0547">Nucleotide-binding</keyword>
<keyword evidence="3 8" id="KW-0548">Nucleotidyltransferase</keyword>
<dbReference type="SUPFAM" id="SSF50465">
    <property type="entry name" value="EF-Tu/eEF-1alpha/eIF2-gamma C-terminal domain"/>
    <property type="match status" value="1"/>
</dbReference>
<dbReference type="GO" id="GO:0006790">
    <property type="term" value="P:sulfur compound metabolic process"/>
    <property type="evidence" value="ECO:0007669"/>
    <property type="project" value="InterPro"/>
</dbReference>
<keyword evidence="2 8" id="KW-0808">Transferase</keyword>
<dbReference type="InterPro" id="IPR009001">
    <property type="entry name" value="Transl_elong_EF1A/Init_IF2_C"/>
</dbReference>
<evidence type="ECO:0000256" key="1">
    <source>
        <dbReference type="ARBA" id="ARBA00012391"/>
    </source>
</evidence>
<dbReference type="Gene3D" id="3.40.50.300">
    <property type="entry name" value="P-loop containing nucleotide triphosphate hydrolases"/>
    <property type="match status" value="1"/>
</dbReference>
<dbReference type="InterPro" id="IPR041757">
    <property type="entry name" value="CysN_GTP-bd"/>
</dbReference>
<dbReference type="InterPro" id="IPR050100">
    <property type="entry name" value="TRAFAC_GTPase_members"/>
</dbReference>
<dbReference type="InterPro" id="IPR011779">
    <property type="entry name" value="SO4_adenylTrfase_lsu"/>
</dbReference>
<reference evidence="8 9" key="1">
    <citation type="submission" date="2019-02" db="EMBL/GenBank/DDBJ databases">
        <title>Genomic Encyclopedia of Type Strains, Phase IV (KMG-IV): sequencing the most valuable type-strain genomes for metagenomic binning, comparative biology and taxonomic classification.</title>
        <authorList>
            <person name="Goeker M."/>
        </authorList>
    </citation>
    <scope>NUCLEOTIDE SEQUENCE [LARGE SCALE GENOMIC DNA]</scope>
    <source>
        <strain evidence="8 9">DSM 28825</strain>
    </source>
</reference>
<dbReference type="InterPro" id="IPR044138">
    <property type="entry name" value="CysN_II"/>
</dbReference>
<dbReference type="EC" id="2.7.7.4" evidence="1"/>
<proteinExistence type="predicted"/>
<dbReference type="EMBL" id="SHKN01000002">
    <property type="protein sequence ID" value="RZT93500.1"/>
    <property type="molecule type" value="Genomic_DNA"/>
</dbReference>
<dbReference type="InterPro" id="IPR005225">
    <property type="entry name" value="Small_GTP-bd"/>
</dbReference>
<dbReference type="FunFam" id="3.40.50.300:FF:000119">
    <property type="entry name" value="Sulfate adenylyltransferase subunit 1"/>
    <property type="match status" value="1"/>
</dbReference>
<dbReference type="InterPro" id="IPR031157">
    <property type="entry name" value="G_TR_CS"/>
</dbReference>
<dbReference type="InterPro" id="IPR000795">
    <property type="entry name" value="T_Tr_GTP-bd_dom"/>
</dbReference>
<dbReference type="CDD" id="cd04166">
    <property type="entry name" value="CysN_ATPS"/>
    <property type="match status" value="1"/>
</dbReference>
<dbReference type="Gene3D" id="2.40.30.10">
    <property type="entry name" value="Translation factors"/>
    <property type="match status" value="2"/>
</dbReference>
<evidence type="ECO:0000256" key="4">
    <source>
        <dbReference type="ARBA" id="ARBA00022741"/>
    </source>
</evidence>
<dbReference type="InterPro" id="IPR054696">
    <property type="entry name" value="GTP-eEF1A_C"/>
</dbReference>
<evidence type="ECO:0000256" key="2">
    <source>
        <dbReference type="ARBA" id="ARBA00022679"/>
    </source>
</evidence>
<keyword evidence="5" id="KW-0067">ATP-binding</keyword>
<evidence type="ECO:0000256" key="3">
    <source>
        <dbReference type="ARBA" id="ARBA00022695"/>
    </source>
</evidence>
<evidence type="ECO:0000313" key="9">
    <source>
        <dbReference type="Proteomes" id="UP000293562"/>
    </source>
</evidence>
<dbReference type="GO" id="GO:0005525">
    <property type="term" value="F:GTP binding"/>
    <property type="evidence" value="ECO:0007669"/>
    <property type="project" value="UniProtKB-KW"/>
</dbReference>
<protein>
    <recommendedName>
        <fullName evidence="1">sulfate adenylyltransferase</fullName>
        <ecNumber evidence="1">2.7.7.4</ecNumber>
    </recommendedName>
</protein>
<name>A0A4Q7VCU8_9BACT</name>
<dbReference type="PROSITE" id="PS00301">
    <property type="entry name" value="G_TR_1"/>
    <property type="match status" value="1"/>
</dbReference>
<evidence type="ECO:0000259" key="7">
    <source>
        <dbReference type="PROSITE" id="PS51722"/>
    </source>
</evidence>
<dbReference type="GO" id="GO:0005524">
    <property type="term" value="F:ATP binding"/>
    <property type="evidence" value="ECO:0007669"/>
    <property type="project" value="UniProtKB-KW"/>
</dbReference>
<dbReference type="PANTHER" id="PTHR23115">
    <property type="entry name" value="TRANSLATION FACTOR"/>
    <property type="match status" value="1"/>
</dbReference>